<evidence type="ECO:0000256" key="1">
    <source>
        <dbReference type="SAM" id="SignalP"/>
    </source>
</evidence>
<gene>
    <name evidence="2" type="ORF">E7V67_025295</name>
</gene>
<reference evidence="2 3" key="1">
    <citation type="journal article" date="2019" name="Int. J. Syst. Evol. Microbiol.">
        <title>The Draft Whole-Genome Sequence of the Antibiotic Producer Empedobacter haloabium ATCC 31962 Provides Indications for Its Taxonomic Reclassification.</title>
        <authorList>
            <person name="Miess H."/>
            <person name="Arlt P."/>
            <person name="Apel A.K."/>
            <person name="Weber T."/>
            <person name="Nieselt K."/>
            <person name="Hanssen F."/>
            <person name="Czemmel S."/>
            <person name="Nahnsen S."/>
            <person name="Gross H."/>
        </authorList>
    </citation>
    <scope>NUCLEOTIDE SEQUENCE [LARGE SCALE GENOMIC DNA]</scope>
    <source>
        <strain evidence="2 3">ATCC 31962</strain>
    </source>
</reference>
<proteinExistence type="predicted"/>
<sequence>MMFKPTTALLTVILLACAGCQAIPTTPQWDARFGAATRAAFAQQVLNPDAARARTTVDGIDGASAALAQQRYRKSFAEPPAPAVFTIGVSGTK</sequence>
<feature type="signal peptide" evidence="1">
    <location>
        <begin position="1"/>
        <end position="22"/>
    </location>
</feature>
<dbReference type="Proteomes" id="UP000321323">
    <property type="component" value="Chromosome"/>
</dbReference>
<feature type="chain" id="PRO_5047235854" description="Lipoprotein" evidence="1">
    <location>
        <begin position="23"/>
        <end position="93"/>
    </location>
</feature>
<name>A0ABZ1UJU2_9BURK</name>
<evidence type="ECO:0008006" key="4">
    <source>
        <dbReference type="Google" id="ProtNLM"/>
    </source>
</evidence>
<keyword evidence="1" id="KW-0732">Signal</keyword>
<evidence type="ECO:0000313" key="2">
    <source>
        <dbReference type="EMBL" id="WUR12966.1"/>
    </source>
</evidence>
<keyword evidence="3" id="KW-1185">Reference proteome</keyword>
<dbReference type="EMBL" id="CP136508">
    <property type="protein sequence ID" value="WUR12966.1"/>
    <property type="molecule type" value="Genomic_DNA"/>
</dbReference>
<organism evidence="2 3">
    <name type="scientific">[Empedobacter] haloabium</name>
    <dbReference type="NCBI Taxonomy" id="592317"/>
    <lineage>
        <taxon>Bacteria</taxon>
        <taxon>Pseudomonadati</taxon>
        <taxon>Pseudomonadota</taxon>
        <taxon>Betaproteobacteria</taxon>
        <taxon>Burkholderiales</taxon>
        <taxon>Oxalobacteraceae</taxon>
        <taxon>Telluria group</taxon>
        <taxon>Telluria group incertae sedis</taxon>
    </lineage>
</organism>
<evidence type="ECO:0000313" key="3">
    <source>
        <dbReference type="Proteomes" id="UP000321323"/>
    </source>
</evidence>
<protein>
    <recommendedName>
        <fullName evidence="4">Lipoprotein</fullName>
    </recommendedName>
</protein>
<dbReference type="PROSITE" id="PS51257">
    <property type="entry name" value="PROKAR_LIPOPROTEIN"/>
    <property type="match status" value="1"/>
</dbReference>
<accession>A0ABZ1UJU2</accession>